<dbReference type="RefSeq" id="WP_169259605.1">
    <property type="nucleotide sequence ID" value="NZ_WTVQ01000008.1"/>
</dbReference>
<dbReference type="InterPro" id="IPR011990">
    <property type="entry name" value="TPR-like_helical_dom_sf"/>
</dbReference>
<feature type="signal peptide" evidence="1">
    <location>
        <begin position="1"/>
        <end position="23"/>
    </location>
</feature>
<comment type="caution">
    <text evidence="2">The sequence shown here is derived from an EMBL/GenBank/DDBJ whole genome shotgun (WGS) entry which is preliminary data.</text>
</comment>
<gene>
    <name evidence="2" type="ORF">GPA25_06745</name>
</gene>
<dbReference type="Proteomes" id="UP000648984">
    <property type="component" value="Unassembled WGS sequence"/>
</dbReference>
<evidence type="ECO:0000313" key="3">
    <source>
        <dbReference type="Proteomes" id="UP000648984"/>
    </source>
</evidence>
<keyword evidence="1" id="KW-0732">Signal</keyword>
<dbReference type="SUPFAM" id="SSF81901">
    <property type="entry name" value="HCP-like"/>
    <property type="match status" value="2"/>
</dbReference>
<keyword evidence="3" id="KW-1185">Reference proteome</keyword>
<dbReference type="InterPro" id="IPR006597">
    <property type="entry name" value="Sel1-like"/>
</dbReference>
<name>A0ABX1QBG6_9RHOO</name>
<dbReference type="EMBL" id="WTVQ01000008">
    <property type="protein sequence ID" value="NMG74455.1"/>
    <property type="molecule type" value="Genomic_DNA"/>
</dbReference>
<sequence length="271" mass="29034">MLKIGPKLVATVALGAMLGSTHAQDSSAGDWIKNPGMGNYKAYAEFKMANYAAARHIWEILAGLGNADALFNLGILAEDGLGEDKDMKKAQGLYVAAANAGGFKAQYRLGMLYSQDGAVPKDIDKARHYLSLAAQSGDKEAAARLASLAQPDRPLTEFEQAENLSSTGKHAEAATLYRRAADTGNVTARTRLAWMYEAGRGVERNLDEAARLFMRSAEDGDAEAQYAIAVMYRTGKGQPQDIDQSVSWLKRAAAQNYPPAQAALAAEDGSR</sequence>
<dbReference type="Pfam" id="PF08238">
    <property type="entry name" value="Sel1"/>
    <property type="match status" value="4"/>
</dbReference>
<feature type="chain" id="PRO_5045146274" evidence="1">
    <location>
        <begin position="24"/>
        <end position="271"/>
    </location>
</feature>
<evidence type="ECO:0000256" key="1">
    <source>
        <dbReference type="SAM" id="SignalP"/>
    </source>
</evidence>
<proteinExistence type="predicted"/>
<dbReference type="PANTHER" id="PTHR11102">
    <property type="entry name" value="SEL-1-LIKE PROTEIN"/>
    <property type="match status" value="1"/>
</dbReference>
<dbReference type="PANTHER" id="PTHR11102:SF160">
    <property type="entry name" value="ERAD-ASSOCIATED E3 UBIQUITIN-PROTEIN LIGASE COMPONENT HRD3"/>
    <property type="match status" value="1"/>
</dbReference>
<dbReference type="SMART" id="SM00671">
    <property type="entry name" value="SEL1"/>
    <property type="match status" value="4"/>
</dbReference>
<dbReference type="Gene3D" id="1.25.40.10">
    <property type="entry name" value="Tetratricopeptide repeat domain"/>
    <property type="match status" value="2"/>
</dbReference>
<evidence type="ECO:0000313" key="2">
    <source>
        <dbReference type="EMBL" id="NMG74455.1"/>
    </source>
</evidence>
<organism evidence="2 3">
    <name type="scientific">Aromatoleum diolicum</name>
    <dbReference type="NCBI Taxonomy" id="75796"/>
    <lineage>
        <taxon>Bacteria</taxon>
        <taxon>Pseudomonadati</taxon>
        <taxon>Pseudomonadota</taxon>
        <taxon>Betaproteobacteria</taxon>
        <taxon>Rhodocyclales</taxon>
        <taxon>Rhodocyclaceae</taxon>
        <taxon>Aromatoleum</taxon>
    </lineage>
</organism>
<reference evidence="2 3" key="1">
    <citation type="submission" date="2019-12" db="EMBL/GenBank/DDBJ databases">
        <title>Comparative genomics gives insights into the taxonomy of the Azoarcus-Aromatoleum group and reveals separate origins of nif in the plant-associated Azoarcus and non-plant-associated Aromatoleum sub-groups.</title>
        <authorList>
            <person name="Lafos M."/>
            <person name="Maluk M."/>
            <person name="Batista M."/>
            <person name="Junghare M."/>
            <person name="Carmona M."/>
            <person name="Faoro H."/>
            <person name="Cruz L.M."/>
            <person name="Battistoni F."/>
            <person name="De Souza E."/>
            <person name="Pedrosa F."/>
            <person name="Chen W.-M."/>
            <person name="Poole P.S."/>
            <person name="Dixon R.A."/>
            <person name="James E.K."/>
        </authorList>
    </citation>
    <scope>NUCLEOTIDE SEQUENCE [LARGE SCALE GENOMIC DNA]</scope>
    <source>
        <strain evidence="2 3">22Lin</strain>
    </source>
</reference>
<accession>A0ABX1QBG6</accession>
<dbReference type="InterPro" id="IPR050767">
    <property type="entry name" value="Sel1_AlgK"/>
</dbReference>
<protein>
    <submittedName>
        <fullName evidence="2">Sel1 repeat family protein</fullName>
    </submittedName>
</protein>